<evidence type="ECO:0000313" key="8">
    <source>
        <dbReference type="EMBL" id="ABG51702.1"/>
    </source>
</evidence>
<feature type="domain" description="EamA" evidence="7">
    <location>
        <begin position="14"/>
        <end position="145"/>
    </location>
</feature>
<sequence>MQLKLTNSKLPLAPLLLIAPFFFWGTAMVAMKGVIPQTTPFFMAAIRILPAGILLLLIGMLQGRPQPQNKLAWLWILLFALIDGALFQGFLAQGLVKTGAGLGSVMIDSQPLAVAILSLWLFQERIRFWGWLGLGIGVFGISLIGLPDEWISSLLHPETIQISLGMDTFSQSGEWLMLLASLSMAVGTVLVRWVCKYNDPVMATGWHLILGGIPLLAISAGVESQQWVNIDQYGWIAMGYAAVFGSAIAYGLFFYFASSGNLTSLSALTFLTPIFALLFGNLFLGEILSRLQSIGVGLTLVSIYLINQRDVLAERLNFSSSRQEVFSNITTRNLLK</sequence>
<dbReference type="Pfam" id="PF00892">
    <property type="entry name" value="EamA"/>
    <property type="match status" value="2"/>
</dbReference>
<organism evidence="8">
    <name type="scientific">Trichodesmium erythraeum (strain IMS101)</name>
    <dbReference type="NCBI Taxonomy" id="203124"/>
    <lineage>
        <taxon>Bacteria</taxon>
        <taxon>Bacillati</taxon>
        <taxon>Cyanobacteriota</taxon>
        <taxon>Cyanophyceae</taxon>
        <taxon>Oscillatoriophycideae</taxon>
        <taxon>Oscillatoriales</taxon>
        <taxon>Microcoleaceae</taxon>
        <taxon>Trichodesmium</taxon>
    </lineage>
</organism>
<dbReference type="InterPro" id="IPR050638">
    <property type="entry name" value="AA-Vitamin_Transporters"/>
</dbReference>
<feature type="transmembrane region" description="Helical" evidence="6">
    <location>
        <begin position="102"/>
        <end position="121"/>
    </location>
</feature>
<dbReference type="RefSeq" id="WP_011612066.1">
    <property type="nucleotide sequence ID" value="NC_008312.1"/>
</dbReference>
<comment type="subcellular location">
    <subcellularLocation>
        <location evidence="1">Membrane</location>
        <topology evidence="1">Multi-pass membrane protein</topology>
    </subcellularLocation>
</comment>
<dbReference type="GO" id="GO:0016020">
    <property type="term" value="C:membrane"/>
    <property type="evidence" value="ECO:0007669"/>
    <property type="project" value="UniProtKB-SubCell"/>
</dbReference>
<dbReference type="PANTHER" id="PTHR32322:SF2">
    <property type="entry name" value="EAMA DOMAIN-CONTAINING PROTEIN"/>
    <property type="match status" value="1"/>
</dbReference>
<dbReference type="KEGG" id="ter:Tery_2495"/>
<evidence type="ECO:0000256" key="6">
    <source>
        <dbReference type="SAM" id="Phobius"/>
    </source>
</evidence>
<feature type="transmembrane region" description="Helical" evidence="6">
    <location>
        <begin position="73"/>
        <end position="96"/>
    </location>
</feature>
<feature type="transmembrane region" description="Helical" evidence="6">
    <location>
        <begin position="175"/>
        <end position="194"/>
    </location>
</feature>
<feature type="transmembrane region" description="Helical" evidence="6">
    <location>
        <begin position="264"/>
        <end position="284"/>
    </location>
</feature>
<name>Q111X2_TRIEI</name>
<keyword evidence="5 6" id="KW-0472">Membrane</keyword>
<dbReference type="HOGENOM" id="CLU_033863_7_1_3"/>
<dbReference type="InterPro" id="IPR000620">
    <property type="entry name" value="EamA_dom"/>
</dbReference>
<evidence type="ECO:0000256" key="1">
    <source>
        <dbReference type="ARBA" id="ARBA00004141"/>
    </source>
</evidence>
<evidence type="ECO:0000256" key="2">
    <source>
        <dbReference type="ARBA" id="ARBA00007362"/>
    </source>
</evidence>
<dbReference type="AlphaFoldDB" id="Q111X2"/>
<proteinExistence type="inferred from homology"/>
<keyword evidence="3 6" id="KW-0812">Transmembrane</keyword>
<dbReference type="SUPFAM" id="SSF103481">
    <property type="entry name" value="Multidrug resistance efflux transporter EmrE"/>
    <property type="match status" value="2"/>
</dbReference>
<reference evidence="8" key="1">
    <citation type="submission" date="2006-06" db="EMBL/GenBank/DDBJ databases">
        <title>Complete sequence of Trichodesmium erythraeum IMS101.</title>
        <authorList>
            <consortium name="US DOE Joint Genome Institute"/>
            <person name="Copeland A."/>
            <person name="Lucas S."/>
            <person name="Lapidus A."/>
            <person name="Barry K."/>
            <person name="Detter J.C."/>
            <person name="Glavina del Rio T."/>
            <person name="Hammon N."/>
            <person name="Israni S."/>
            <person name="Dalin E."/>
            <person name="Tice H."/>
            <person name="Pitluck S."/>
            <person name="Kiss H."/>
            <person name="Munk A.C."/>
            <person name="Brettin T."/>
            <person name="Bruce D."/>
            <person name="Han C."/>
            <person name="Tapia R."/>
            <person name="Gilna P."/>
            <person name="Schmutz J."/>
            <person name="Larimer F."/>
            <person name="Land M."/>
            <person name="Hauser L."/>
            <person name="Kyrpides N."/>
            <person name="Kim E."/>
            <person name="Richardson P."/>
        </authorList>
    </citation>
    <scope>NUCLEOTIDE SEQUENCE [LARGE SCALE GENOMIC DNA]</scope>
    <source>
        <strain evidence="8">IMS101</strain>
    </source>
</reference>
<evidence type="ECO:0000256" key="5">
    <source>
        <dbReference type="ARBA" id="ARBA00023136"/>
    </source>
</evidence>
<feature type="transmembrane region" description="Helical" evidence="6">
    <location>
        <begin position="290"/>
        <end position="307"/>
    </location>
</feature>
<feature type="transmembrane region" description="Helical" evidence="6">
    <location>
        <begin position="234"/>
        <end position="257"/>
    </location>
</feature>
<evidence type="ECO:0000256" key="3">
    <source>
        <dbReference type="ARBA" id="ARBA00022692"/>
    </source>
</evidence>
<gene>
    <name evidence="8" type="ordered locus">Tery_2495</name>
</gene>
<feature type="transmembrane region" description="Helical" evidence="6">
    <location>
        <begin position="12"/>
        <end position="35"/>
    </location>
</feature>
<feature type="domain" description="EamA" evidence="7">
    <location>
        <begin position="172"/>
        <end position="307"/>
    </location>
</feature>
<dbReference type="eggNOG" id="COG0697">
    <property type="taxonomic scope" value="Bacteria"/>
</dbReference>
<feature type="transmembrane region" description="Helical" evidence="6">
    <location>
        <begin position="41"/>
        <end position="61"/>
    </location>
</feature>
<keyword evidence="4 6" id="KW-1133">Transmembrane helix</keyword>
<dbReference type="EMBL" id="CP000393">
    <property type="protein sequence ID" value="ABG51702.1"/>
    <property type="molecule type" value="Genomic_DNA"/>
</dbReference>
<feature type="transmembrane region" description="Helical" evidence="6">
    <location>
        <begin position="128"/>
        <end position="146"/>
    </location>
</feature>
<evidence type="ECO:0000259" key="7">
    <source>
        <dbReference type="Pfam" id="PF00892"/>
    </source>
</evidence>
<dbReference type="InterPro" id="IPR037185">
    <property type="entry name" value="EmrE-like"/>
</dbReference>
<comment type="similarity">
    <text evidence="2">Belongs to the EamA transporter family.</text>
</comment>
<evidence type="ECO:0000256" key="4">
    <source>
        <dbReference type="ARBA" id="ARBA00022989"/>
    </source>
</evidence>
<dbReference type="PANTHER" id="PTHR32322">
    <property type="entry name" value="INNER MEMBRANE TRANSPORTER"/>
    <property type="match status" value="1"/>
</dbReference>
<feature type="transmembrane region" description="Helical" evidence="6">
    <location>
        <begin position="201"/>
        <end position="222"/>
    </location>
</feature>
<dbReference type="OrthoDB" id="505850at2"/>
<protein>
    <recommendedName>
        <fullName evidence="7">EamA domain-containing protein</fullName>
    </recommendedName>
</protein>
<dbReference type="STRING" id="203124.Tery_2495"/>
<accession>Q111X2</accession>